<organism evidence="3 4">
    <name type="scientific">Armillaria novae-zelandiae</name>
    <dbReference type="NCBI Taxonomy" id="153914"/>
    <lineage>
        <taxon>Eukaryota</taxon>
        <taxon>Fungi</taxon>
        <taxon>Dikarya</taxon>
        <taxon>Basidiomycota</taxon>
        <taxon>Agaricomycotina</taxon>
        <taxon>Agaricomycetes</taxon>
        <taxon>Agaricomycetidae</taxon>
        <taxon>Agaricales</taxon>
        <taxon>Marasmiineae</taxon>
        <taxon>Physalacriaceae</taxon>
        <taxon>Armillaria</taxon>
    </lineage>
</organism>
<reference evidence="3" key="1">
    <citation type="submission" date="2023-06" db="EMBL/GenBank/DDBJ databases">
        <authorList>
            <consortium name="Lawrence Berkeley National Laboratory"/>
            <person name="Ahrendt S."/>
            <person name="Sahu N."/>
            <person name="Indic B."/>
            <person name="Wong-Bajracharya J."/>
            <person name="Merenyi Z."/>
            <person name="Ke H.-M."/>
            <person name="Monk M."/>
            <person name="Kocsube S."/>
            <person name="Drula E."/>
            <person name="Lipzen A."/>
            <person name="Balint B."/>
            <person name="Henrissat B."/>
            <person name="Andreopoulos B."/>
            <person name="Martin F.M."/>
            <person name="Harder C.B."/>
            <person name="Rigling D."/>
            <person name="Ford K.L."/>
            <person name="Foster G.D."/>
            <person name="Pangilinan J."/>
            <person name="Papanicolaou A."/>
            <person name="Barry K."/>
            <person name="LaButti K."/>
            <person name="Viragh M."/>
            <person name="Koriabine M."/>
            <person name="Yan M."/>
            <person name="Riley R."/>
            <person name="Champramary S."/>
            <person name="Plett K.L."/>
            <person name="Tsai I.J."/>
            <person name="Slot J."/>
            <person name="Sipos G."/>
            <person name="Plett J."/>
            <person name="Nagy L.G."/>
            <person name="Grigoriev I.V."/>
        </authorList>
    </citation>
    <scope>NUCLEOTIDE SEQUENCE</scope>
    <source>
        <strain evidence="3">ICMP 16352</strain>
    </source>
</reference>
<keyword evidence="4" id="KW-1185">Reference proteome</keyword>
<keyword evidence="2" id="KW-0732">Signal</keyword>
<feature type="compositionally biased region" description="Basic and acidic residues" evidence="1">
    <location>
        <begin position="177"/>
        <end position="195"/>
    </location>
</feature>
<dbReference type="AlphaFoldDB" id="A0AA39P5G1"/>
<feature type="region of interest" description="Disordered" evidence="1">
    <location>
        <begin position="90"/>
        <end position="244"/>
    </location>
</feature>
<dbReference type="EMBL" id="JAUEPR010000016">
    <property type="protein sequence ID" value="KAK0477665.1"/>
    <property type="molecule type" value="Genomic_DNA"/>
</dbReference>
<feature type="signal peptide" evidence="2">
    <location>
        <begin position="1"/>
        <end position="22"/>
    </location>
</feature>
<protein>
    <recommendedName>
        <fullName evidence="5">Inhibitor of growth protein N-terminal histone-binding domain-containing protein</fullName>
    </recommendedName>
</protein>
<feature type="chain" id="PRO_5041218446" description="Inhibitor of growth protein N-terminal histone-binding domain-containing protein" evidence="2">
    <location>
        <begin position="23"/>
        <end position="244"/>
    </location>
</feature>
<evidence type="ECO:0000256" key="2">
    <source>
        <dbReference type="SAM" id="SignalP"/>
    </source>
</evidence>
<evidence type="ECO:0000313" key="3">
    <source>
        <dbReference type="EMBL" id="KAK0477665.1"/>
    </source>
</evidence>
<comment type="caution">
    <text evidence="3">The sequence shown here is derived from an EMBL/GenBank/DDBJ whole genome shotgun (WGS) entry which is preliminary data.</text>
</comment>
<evidence type="ECO:0000256" key="1">
    <source>
        <dbReference type="SAM" id="MobiDB-lite"/>
    </source>
</evidence>
<proteinExistence type="predicted"/>
<name>A0AA39P5G1_9AGAR</name>
<sequence length="244" mass="26714">MTPSVLVVKAVIISLCKDPATAANDDLDQFQEYAGYLECYKRELIQDKELKDSVFRARTAVEKEHHTNASKQPLHRVLKAITGWIQSECSQVTDSPPAGAPTGPRRDPKSAGPTTRSKGKGCATWRSRTTINSDSDEDDDGLDQVAPHSDSDVESIKMAVNERGGETSRSSKSSKARSHDASVGDKRKESSKDDPSCCVFCSGSTHPPSECPERAHSSSRGHGSRDGEELSECTELEMQQRRRH</sequence>
<accession>A0AA39P5G1</accession>
<evidence type="ECO:0008006" key="5">
    <source>
        <dbReference type="Google" id="ProtNLM"/>
    </source>
</evidence>
<evidence type="ECO:0000313" key="4">
    <source>
        <dbReference type="Proteomes" id="UP001175227"/>
    </source>
</evidence>
<dbReference type="Proteomes" id="UP001175227">
    <property type="component" value="Unassembled WGS sequence"/>
</dbReference>
<gene>
    <name evidence="3" type="ORF">IW261DRAFT_1420942</name>
</gene>